<evidence type="ECO:0000256" key="1">
    <source>
        <dbReference type="SAM" id="MobiDB-lite"/>
    </source>
</evidence>
<evidence type="ECO:0000313" key="4">
    <source>
        <dbReference type="Proteomes" id="UP000182660"/>
    </source>
</evidence>
<gene>
    <name evidence="3" type="ORF">MT2528_1107</name>
</gene>
<dbReference type="RefSeq" id="WP_075471299.1">
    <property type="nucleotide sequence ID" value="NZ_CAWQZC010000046.1"/>
</dbReference>
<dbReference type="GeneID" id="61294836"/>
<evidence type="ECO:0000313" key="3">
    <source>
        <dbReference type="EMBL" id="SGY86723.1"/>
    </source>
</evidence>
<dbReference type="Proteomes" id="UP000182660">
    <property type="component" value="Unassembled WGS sequence"/>
</dbReference>
<comment type="caution">
    <text evidence="3">The sequence shown here is derived from an EMBL/GenBank/DDBJ whole genome shotgun (WGS) entry which is preliminary data.</text>
</comment>
<protein>
    <recommendedName>
        <fullName evidence="5">Lipoprotein</fullName>
    </recommendedName>
</protein>
<name>A0ABY1HA29_9GAMM</name>
<sequence>MKKTPLMFFMTSILLAGCGSGDSSPGGNASNSGAKDSDSSTAPTPAVFSDTIIPAGFNWEMRNSKLINFKHVSTISQGNGAPLSISGKHYIEIYSIDANNKPSATPFLKAMTNRRGEAKLLLTLLNSWKGITVKTQLDDSVCINTLYKEQITATQALGCDVVLDSDLL</sequence>
<keyword evidence="2" id="KW-0732">Signal</keyword>
<evidence type="ECO:0008006" key="5">
    <source>
        <dbReference type="Google" id="ProtNLM"/>
    </source>
</evidence>
<feature type="compositionally biased region" description="Low complexity" evidence="1">
    <location>
        <begin position="24"/>
        <end position="34"/>
    </location>
</feature>
<proteinExistence type="predicted"/>
<feature type="chain" id="PRO_5047192816" description="Lipoprotein" evidence="2">
    <location>
        <begin position="17"/>
        <end position="168"/>
    </location>
</feature>
<feature type="signal peptide" evidence="2">
    <location>
        <begin position="1"/>
        <end position="16"/>
    </location>
</feature>
<organism evidence="3 4">
    <name type="scientific">Moritella viscosa</name>
    <dbReference type="NCBI Taxonomy" id="80854"/>
    <lineage>
        <taxon>Bacteria</taxon>
        <taxon>Pseudomonadati</taxon>
        <taxon>Pseudomonadota</taxon>
        <taxon>Gammaproteobacteria</taxon>
        <taxon>Alteromonadales</taxon>
        <taxon>Moritellaceae</taxon>
        <taxon>Moritella</taxon>
    </lineage>
</organism>
<evidence type="ECO:0000256" key="2">
    <source>
        <dbReference type="SAM" id="SignalP"/>
    </source>
</evidence>
<keyword evidence="4" id="KW-1185">Reference proteome</keyword>
<reference evidence="3 4" key="1">
    <citation type="submission" date="2016-11" db="EMBL/GenBank/DDBJ databases">
        <authorList>
            <person name="Klemetsen T."/>
        </authorList>
    </citation>
    <scope>NUCLEOTIDE SEQUENCE [LARGE SCALE GENOMIC DNA]</scope>
    <source>
        <strain evidence="3">MT 2528</strain>
    </source>
</reference>
<dbReference type="EMBL" id="FPLJ01000031">
    <property type="protein sequence ID" value="SGY86723.1"/>
    <property type="molecule type" value="Genomic_DNA"/>
</dbReference>
<dbReference type="PROSITE" id="PS51257">
    <property type="entry name" value="PROKAR_LIPOPROTEIN"/>
    <property type="match status" value="1"/>
</dbReference>
<accession>A0ABY1HA29</accession>
<feature type="region of interest" description="Disordered" evidence="1">
    <location>
        <begin position="24"/>
        <end position="43"/>
    </location>
</feature>